<name>A0A0F7SES2_PHARH</name>
<organism evidence="1">
    <name type="scientific">Phaffia rhodozyma</name>
    <name type="common">Yeast</name>
    <name type="synonym">Xanthophyllomyces dendrorhous</name>
    <dbReference type="NCBI Taxonomy" id="264483"/>
    <lineage>
        <taxon>Eukaryota</taxon>
        <taxon>Fungi</taxon>
        <taxon>Dikarya</taxon>
        <taxon>Basidiomycota</taxon>
        <taxon>Agaricomycotina</taxon>
        <taxon>Tremellomycetes</taxon>
        <taxon>Cystofilobasidiales</taxon>
        <taxon>Mrakiaceae</taxon>
        <taxon>Phaffia</taxon>
    </lineage>
</organism>
<dbReference type="AlphaFoldDB" id="A0A0F7SES2"/>
<evidence type="ECO:0000313" key="1">
    <source>
        <dbReference type="EMBL" id="CDZ97016.1"/>
    </source>
</evidence>
<accession>A0A0F7SES2</accession>
<dbReference type="EMBL" id="LN483167">
    <property type="protein sequence ID" value="CDZ97016.1"/>
    <property type="molecule type" value="Genomic_DNA"/>
</dbReference>
<proteinExistence type="predicted"/>
<protein>
    <submittedName>
        <fullName evidence="1">Uncharacterized protein</fullName>
    </submittedName>
</protein>
<reference evidence="1" key="1">
    <citation type="submission" date="2014-08" db="EMBL/GenBank/DDBJ databases">
        <authorList>
            <person name="Sharma Rahul"/>
            <person name="Thines Marco"/>
        </authorList>
    </citation>
    <scope>NUCLEOTIDE SEQUENCE</scope>
</reference>
<sequence>MRSTPGLLYSICVLYPNPMTSIGQVAYIHSSQVPSLASCLVACLAPISIGRIPPLLIKTITVVFKLNPHIARLSTGPTREDHHMIIHVCLIGSRSWKSTFCSGRKPLPSHPPVCVVQNGWRSSRTDPGAH</sequence>